<evidence type="ECO:0000313" key="3">
    <source>
        <dbReference type="Proteomes" id="UP000215914"/>
    </source>
</evidence>
<reference evidence="3" key="1">
    <citation type="journal article" date="2017" name="Nature">
        <title>The sunflower genome provides insights into oil metabolism, flowering and Asterid evolution.</title>
        <authorList>
            <person name="Badouin H."/>
            <person name="Gouzy J."/>
            <person name="Grassa C.J."/>
            <person name="Murat F."/>
            <person name="Staton S.E."/>
            <person name="Cottret L."/>
            <person name="Lelandais-Briere C."/>
            <person name="Owens G.L."/>
            <person name="Carrere S."/>
            <person name="Mayjonade B."/>
            <person name="Legrand L."/>
            <person name="Gill N."/>
            <person name="Kane N.C."/>
            <person name="Bowers J.E."/>
            <person name="Hubner S."/>
            <person name="Bellec A."/>
            <person name="Berard A."/>
            <person name="Berges H."/>
            <person name="Blanchet N."/>
            <person name="Boniface M.C."/>
            <person name="Brunel D."/>
            <person name="Catrice O."/>
            <person name="Chaidir N."/>
            <person name="Claudel C."/>
            <person name="Donnadieu C."/>
            <person name="Faraut T."/>
            <person name="Fievet G."/>
            <person name="Helmstetter N."/>
            <person name="King M."/>
            <person name="Knapp S.J."/>
            <person name="Lai Z."/>
            <person name="Le Paslier M.C."/>
            <person name="Lippi Y."/>
            <person name="Lorenzon L."/>
            <person name="Mandel J.R."/>
            <person name="Marage G."/>
            <person name="Marchand G."/>
            <person name="Marquand E."/>
            <person name="Bret-Mestries E."/>
            <person name="Morien E."/>
            <person name="Nambeesan S."/>
            <person name="Nguyen T."/>
            <person name="Pegot-Espagnet P."/>
            <person name="Pouilly N."/>
            <person name="Raftis F."/>
            <person name="Sallet E."/>
            <person name="Schiex T."/>
            <person name="Thomas J."/>
            <person name="Vandecasteele C."/>
            <person name="Vares D."/>
            <person name="Vear F."/>
            <person name="Vautrin S."/>
            <person name="Crespi M."/>
            <person name="Mangin B."/>
            <person name="Burke J.M."/>
            <person name="Salse J."/>
            <person name="Munos S."/>
            <person name="Vincourt P."/>
            <person name="Rieseberg L.H."/>
            <person name="Langlade N.B."/>
        </authorList>
    </citation>
    <scope>NUCLEOTIDE SEQUENCE [LARGE SCALE GENOMIC DNA]</scope>
    <source>
        <strain evidence="3">cv. SF193</strain>
    </source>
</reference>
<keyword evidence="1" id="KW-0472">Membrane</keyword>
<dbReference type="EMBL" id="CM007903">
    <property type="protein sequence ID" value="OTF99905.1"/>
    <property type="molecule type" value="Genomic_DNA"/>
</dbReference>
<protein>
    <submittedName>
        <fullName evidence="2">Uncharacterized protein</fullName>
    </submittedName>
</protein>
<feature type="transmembrane region" description="Helical" evidence="1">
    <location>
        <begin position="21"/>
        <end position="45"/>
    </location>
</feature>
<keyword evidence="3" id="KW-1185">Reference proteome</keyword>
<organism evidence="2 3">
    <name type="scientific">Helianthus annuus</name>
    <name type="common">Common sunflower</name>
    <dbReference type="NCBI Taxonomy" id="4232"/>
    <lineage>
        <taxon>Eukaryota</taxon>
        <taxon>Viridiplantae</taxon>
        <taxon>Streptophyta</taxon>
        <taxon>Embryophyta</taxon>
        <taxon>Tracheophyta</taxon>
        <taxon>Spermatophyta</taxon>
        <taxon>Magnoliopsida</taxon>
        <taxon>eudicotyledons</taxon>
        <taxon>Gunneridae</taxon>
        <taxon>Pentapetalae</taxon>
        <taxon>asterids</taxon>
        <taxon>campanulids</taxon>
        <taxon>Asterales</taxon>
        <taxon>Asteraceae</taxon>
        <taxon>Asteroideae</taxon>
        <taxon>Heliantheae alliance</taxon>
        <taxon>Heliantheae</taxon>
        <taxon>Helianthus</taxon>
    </lineage>
</organism>
<proteinExistence type="predicted"/>
<evidence type="ECO:0000313" key="2">
    <source>
        <dbReference type="EMBL" id="OTF99905.1"/>
    </source>
</evidence>
<sequence>MFSLKAQTQSRCRQVVNVNGFCTIFMVSLCCEINPTIMIACYQAWQLQLQPRWH</sequence>
<dbReference type="AlphaFoldDB" id="A0A251SNN3"/>
<name>A0A251SNN3_HELAN</name>
<dbReference type="Proteomes" id="UP000215914">
    <property type="component" value="Chromosome 14"/>
</dbReference>
<keyword evidence="1" id="KW-1133">Transmembrane helix</keyword>
<gene>
    <name evidence="2" type="ORF">HannXRQ_Chr14g0461711</name>
</gene>
<accession>A0A251SNN3</accession>
<evidence type="ECO:0000256" key="1">
    <source>
        <dbReference type="SAM" id="Phobius"/>
    </source>
</evidence>
<keyword evidence="1" id="KW-0812">Transmembrane</keyword>
<dbReference type="InParanoid" id="A0A251SNN3"/>